<dbReference type="SUPFAM" id="SSF53335">
    <property type="entry name" value="S-adenosyl-L-methionine-dependent methyltransferases"/>
    <property type="match status" value="1"/>
</dbReference>
<keyword evidence="7" id="KW-1185">Reference proteome</keyword>
<dbReference type="AlphaFoldDB" id="A0A9P4KD20"/>
<keyword evidence="3" id="KW-0949">S-adenosyl-L-methionine</keyword>
<dbReference type="GO" id="GO:0032259">
    <property type="term" value="P:methylation"/>
    <property type="evidence" value="ECO:0007669"/>
    <property type="project" value="UniProtKB-KW"/>
</dbReference>
<protein>
    <submittedName>
        <fullName evidence="6">S-adenosyl-L-methionine-dependent methyltransferase</fullName>
    </submittedName>
</protein>
<feature type="active site" description="Proton acceptor" evidence="4">
    <location>
        <position position="300"/>
    </location>
</feature>
<keyword evidence="1 6" id="KW-0489">Methyltransferase</keyword>
<dbReference type="Gene3D" id="1.10.10.10">
    <property type="entry name" value="Winged helix-like DNA-binding domain superfamily/Winged helix DNA-binding domain"/>
    <property type="match status" value="1"/>
</dbReference>
<evidence type="ECO:0000256" key="2">
    <source>
        <dbReference type="ARBA" id="ARBA00022679"/>
    </source>
</evidence>
<feature type="domain" description="O-methyltransferase C-terminal" evidence="5">
    <location>
        <begin position="228"/>
        <end position="369"/>
    </location>
</feature>
<dbReference type="EMBL" id="ML986606">
    <property type="protein sequence ID" value="KAF2265443.1"/>
    <property type="molecule type" value="Genomic_DNA"/>
</dbReference>
<dbReference type="InterPro" id="IPR001077">
    <property type="entry name" value="COMT_C"/>
</dbReference>
<evidence type="ECO:0000256" key="4">
    <source>
        <dbReference type="PIRSR" id="PIRSR005739-1"/>
    </source>
</evidence>
<accession>A0A9P4KD20</accession>
<reference evidence="7" key="1">
    <citation type="journal article" date="2020" name="Stud. Mycol.">
        <title>101 Dothideomycetes genomes: A test case for predicting lifestyles and emergence of pathogens.</title>
        <authorList>
            <person name="Haridas S."/>
            <person name="Albert R."/>
            <person name="Binder M."/>
            <person name="Bloem J."/>
            <person name="LaButti K."/>
            <person name="Salamov A."/>
            <person name="Andreopoulos B."/>
            <person name="Baker S."/>
            <person name="Barry K."/>
            <person name="Bills G."/>
            <person name="Bluhm B."/>
            <person name="Cannon C."/>
            <person name="Castanera R."/>
            <person name="Culley D."/>
            <person name="Daum C."/>
            <person name="Ezra D."/>
            <person name="Gonzalez J."/>
            <person name="Henrissat B."/>
            <person name="Kuo A."/>
            <person name="Liang C."/>
            <person name="Lipzen A."/>
            <person name="Lutzoni F."/>
            <person name="Magnuson J."/>
            <person name="Mondo S."/>
            <person name="Nolan M."/>
            <person name="Ohm R."/>
            <person name="Pangilinan J."/>
            <person name="Park H.-J."/>
            <person name="Ramirez L."/>
            <person name="Alfaro M."/>
            <person name="Sun H."/>
            <person name="Tritt A."/>
            <person name="Yoshinaga Y."/>
            <person name="Zwiers L.-H."/>
            <person name="Turgeon B."/>
            <person name="Goodwin S."/>
            <person name="Spatafora J."/>
            <person name="Crous P."/>
            <person name="Grigoriev I."/>
        </authorList>
    </citation>
    <scope>NUCLEOTIDE SEQUENCE [LARGE SCALE GENOMIC DNA]</scope>
    <source>
        <strain evidence="7">CBS 304.66</strain>
    </source>
</reference>
<proteinExistence type="predicted"/>
<gene>
    <name evidence="6" type="ORF">CC78DRAFT_461355</name>
</gene>
<dbReference type="Pfam" id="PF00891">
    <property type="entry name" value="Methyltransf_2"/>
    <property type="match status" value="1"/>
</dbReference>
<evidence type="ECO:0000313" key="6">
    <source>
        <dbReference type="EMBL" id="KAF2265443.1"/>
    </source>
</evidence>
<dbReference type="Gene3D" id="3.40.50.150">
    <property type="entry name" value="Vaccinia Virus protein VP39"/>
    <property type="match status" value="1"/>
</dbReference>
<dbReference type="InterPro" id="IPR036390">
    <property type="entry name" value="WH_DNA-bd_sf"/>
</dbReference>
<dbReference type="PANTHER" id="PTHR43712:SF1">
    <property type="entry name" value="HYPOTHETICAL O-METHYLTRANSFERASE (EUROFUNG)-RELATED"/>
    <property type="match status" value="1"/>
</dbReference>
<dbReference type="InterPro" id="IPR029063">
    <property type="entry name" value="SAM-dependent_MTases_sf"/>
</dbReference>
<evidence type="ECO:0000259" key="5">
    <source>
        <dbReference type="Pfam" id="PF00891"/>
    </source>
</evidence>
<dbReference type="InterPro" id="IPR036388">
    <property type="entry name" value="WH-like_DNA-bd_sf"/>
</dbReference>
<dbReference type="GO" id="GO:0008171">
    <property type="term" value="F:O-methyltransferase activity"/>
    <property type="evidence" value="ECO:0007669"/>
    <property type="project" value="InterPro"/>
</dbReference>
<dbReference type="OrthoDB" id="2410195at2759"/>
<evidence type="ECO:0000313" key="7">
    <source>
        <dbReference type="Proteomes" id="UP000800093"/>
    </source>
</evidence>
<evidence type="ECO:0000256" key="1">
    <source>
        <dbReference type="ARBA" id="ARBA00022603"/>
    </source>
</evidence>
<dbReference type="PROSITE" id="PS51683">
    <property type="entry name" value="SAM_OMT_II"/>
    <property type="match status" value="1"/>
</dbReference>
<comment type="caution">
    <text evidence="6">The sequence shown here is derived from an EMBL/GenBank/DDBJ whole genome shotgun (WGS) entry which is preliminary data.</text>
</comment>
<dbReference type="SUPFAM" id="SSF46785">
    <property type="entry name" value="Winged helix' DNA-binding domain"/>
    <property type="match status" value="1"/>
</dbReference>
<sequence length="392" mass="44194">MEGVGALVQKIEKLAEDLPASVLENDNLRRRLREASKNLSIAAQTPSDTVHLIAYSTLYSSMARVGVDTKLFEVVSKSVEPISSEQAAEATGVDPILMKRFLRFYASFSWVKEVGENQFMANNVTKALCPPLSTGIEFFNTVLNPPFAALPEYLKSHDYKNPTNPVDSPWQMGYNTKDHPFVWLQSNLKHFQLFMTWLPMEREGLPLWLDVFPFEQEVAQNTTDDTVLFVDVGSALGSQSVMLREKHPSLKGKVIIQDQQHVIAAFQQMDRPDIEAQVYDFLTPQPVKGARAYYLRNILHDHQDGQCREILRNQISAMADDSVILIDDIVLPETGARWRATMADMNMMSALAARERSKKEVFALLESVGLKVVKVWEYAVETGDSIIVARRG</sequence>
<evidence type="ECO:0000256" key="3">
    <source>
        <dbReference type="ARBA" id="ARBA00022691"/>
    </source>
</evidence>
<dbReference type="Proteomes" id="UP000800093">
    <property type="component" value="Unassembled WGS sequence"/>
</dbReference>
<dbReference type="PANTHER" id="PTHR43712">
    <property type="entry name" value="PUTATIVE (AFU_ORTHOLOGUE AFUA_4G14580)-RELATED"/>
    <property type="match status" value="1"/>
</dbReference>
<dbReference type="InterPro" id="IPR016461">
    <property type="entry name" value="COMT-like"/>
</dbReference>
<name>A0A9P4KD20_9PLEO</name>
<organism evidence="6 7">
    <name type="scientific">Lojkania enalia</name>
    <dbReference type="NCBI Taxonomy" id="147567"/>
    <lineage>
        <taxon>Eukaryota</taxon>
        <taxon>Fungi</taxon>
        <taxon>Dikarya</taxon>
        <taxon>Ascomycota</taxon>
        <taxon>Pezizomycotina</taxon>
        <taxon>Dothideomycetes</taxon>
        <taxon>Pleosporomycetidae</taxon>
        <taxon>Pleosporales</taxon>
        <taxon>Pleosporales incertae sedis</taxon>
        <taxon>Lojkania</taxon>
    </lineage>
</organism>
<keyword evidence="2" id="KW-0808">Transferase</keyword>